<feature type="region of interest" description="Disordered" evidence="1">
    <location>
        <begin position="1"/>
        <end position="106"/>
    </location>
</feature>
<dbReference type="OrthoDB" id="3553046at2759"/>
<dbReference type="AlphaFoldDB" id="G2Y983"/>
<sequence length="150" mass="16390">MSPSAASYDLTSNPPFTPKSRAPVRSSSTSSTTSSPSPSPSSSSHIFQSTPKPLVLMRSFSASSTSSISSTQSRTSQPSSPFLEPPSRYESRHPSELIYRRMPDSPKPHYFYERPGFFIPKRSAPKAPGEPRSKVIFIGGMDGNEEDDDE</sequence>
<evidence type="ECO:0000313" key="3">
    <source>
        <dbReference type="Proteomes" id="UP000008177"/>
    </source>
</evidence>
<feature type="compositionally biased region" description="Low complexity" evidence="1">
    <location>
        <begin position="26"/>
        <end position="44"/>
    </location>
</feature>
<evidence type="ECO:0000313" key="2">
    <source>
        <dbReference type="EMBL" id="CCD49159.1"/>
    </source>
</evidence>
<name>G2Y983_BOTF4</name>
<protein>
    <submittedName>
        <fullName evidence="2">Uncharacterized protein</fullName>
    </submittedName>
</protein>
<feature type="compositionally biased region" description="Polar residues" evidence="1">
    <location>
        <begin position="1"/>
        <end position="14"/>
    </location>
</feature>
<proteinExistence type="predicted"/>
<dbReference type="EMBL" id="FQ790300">
    <property type="protein sequence ID" value="CCD49159.1"/>
    <property type="molecule type" value="Genomic_DNA"/>
</dbReference>
<gene>
    <name evidence="2" type="ORF">BofuT4_P030350.1</name>
</gene>
<accession>G2Y983</accession>
<feature type="region of interest" description="Disordered" evidence="1">
    <location>
        <begin position="119"/>
        <end position="150"/>
    </location>
</feature>
<dbReference type="Proteomes" id="UP000008177">
    <property type="component" value="Unplaced contigs"/>
</dbReference>
<reference evidence="3" key="1">
    <citation type="journal article" date="2011" name="PLoS Genet.">
        <title>Genomic analysis of the necrotrophic fungal pathogens Sclerotinia sclerotiorum and Botrytis cinerea.</title>
        <authorList>
            <person name="Amselem J."/>
            <person name="Cuomo C.A."/>
            <person name="van Kan J.A."/>
            <person name="Viaud M."/>
            <person name="Benito E.P."/>
            <person name="Couloux A."/>
            <person name="Coutinho P.M."/>
            <person name="de Vries R.P."/>
            <person name="Dyer P.S."/>
            <person name="Fillinger S."/>
            <person name="Fournier E."/>
            <person name="Gout L."/>
            <person name="Hahn M."/>
            <person name="Kohn L."/>
            <person name="Lapalu N."/>
            <person name="Plummer K.M."/>
            <person name="Pradier J.M."/>
            <person name="Quevillon E."/>
            <person name="Sharon A."/>
            <person name="Simon A."/>
            <person name="ten Have A."/>
            <person name="Tudzynski B."/>
            <person name="Tudzynski P."/>
            <person name="Wincker P."/>
            <person name="Andrew M."/>
            <person name="Anthouard V."/>
            <person name="Beever R.E."/>
            <person name="Beffa R."/>
            <person name="Benoit I."/>
            <person name="Bouzid O."/>
            <person name="Brault B."/>
            <person name="Chen Z."/>
            <person name="Choquer M."/>
            <person name="Collemare J."/>
            <person name="Cotton P."/>
            <person name="Danchin E.G."/>
            <person name="Da Silva C."/>
            <person name="Gautier A."/>
            <person name="Giraud C."/>
            <person name="Giraud T."/>
            <person name="Gonzalez C."/>
            <person name="Grossetete S."/>
            <person name="Guldener U."/>
            <person name="Henrissat B."/>
            <person name="Howlett B.J."/>
            <person name="Kodira C."/>
            <person name="Kretschmer M."/>
            <person name="Lappartient A."/>
            <person name="Leroch M."/>
            <person name="Levis C."/>
            <person name="Mauceli E."/>
            <person name="Neuveglise C."/>
            <person name="Oeser B."/>
            <person name="Pearson M."/>
            <person name="Poulain J."/>
            <person name="Poussereau N."/>
            <person name="Quesneville H."/>
            <person name="Rascle C."/>
            <person name="Schumacher J."/>
            <person name="Segurens B."/>
            <person name="Sexton A."/>
            <person name="Silva E."/>
            <person name="Sirven C."/>
            <person name="Soanes D.M."/>
            <person name="Talbot N.J."/>
            <person name="Templeton M."/>
            <person name="Yandava C."/>
            <person name="Yarden O."/>
            <person name="Zeng Q."/>
            <person name="Rollins J.A."/>
            <person name="Lebrun M.H."/>
            <person name="Dickman M."/>
        </authorList>
    </citation>
    <scope>NUCLEOTIDE SEQUENCE [LARGE SCALE GENOMIC DNA]</scope>
    <source>
        <strain evidence="3">T4</strain>
    </source>
</reference>
<evidence type="ECO:0000256" key="1">
    <source>
        <dbReference type="SAM" id="MobiDB-lite"/>
    </source>
</evidence>
<dbReference type="InParanoid" id="G2Y983"/>
<feature type="compositionally biased region" description="Basic and acidic residues" evidence="1">
    <location>
        <begin position="87"/>
        <end position="106"/>
    </location>
</feature>
<organism evidence="2 3">
    <name type="scientific">Botryotinia fuckeliana (strain T4)</name>
    <name type="common">Noble rot fungus</name>
    <name type="synonym">Botrytis cinerea</name>
    <dbReference type="NCBI Taxonomy" id="999810"/>
    <lineage>
        <taxon>Eukaryota</taxon>
        <taxon>Fungi</taxon>
        <taxon>Dikarya</taxon>
        <taxon>Ascomycota</taxon>
        <taxon>Pezizomycotina</taxon>
        <taxon>Leotiomycetes</taxon>
        <taxon>Helotiales</taxon>
        <taxon>Sclerotiniaceae</taxon>
        <taxon>Botrytis</taxon>
    </lineage>
</organism>
<dbReference type="HOGENOM" id="CLU_1740226_0_0_1"/>
<feature type="compositionally biased region" description="Low complexity" evidence="1">
    <location>
        <begin position="58"/>
        <end position="82"/>
    </location>
</feature>